<evidence type="ECO:0000313" key="2">
    <source>
        <dbReference type="Proteomes" id="UP001201812"/>
    </source>
</evidence>
<organism evidence="1 2">
    <name type="scientific">Ditylenchus destructor</name>
    <dbReference type="NCBI Taxonomy" id="166010"/>
    <lineage>
        <taxon>Eukaryota</taxon>
        <taxon>Metazoa</taxon>
        <taxon>Ecdysozoa</taxon>
        <taxon>Nematoda</taxon>
        <taxon>Chromadorea</taxon>
        <taxon>Rhabditida</taxon>
        <taxon>Tylenchina</taxon>
        <taxon>Tylenchomorpha</taxon>
        <taxon>Sphaerularioidea</taxon>
        <taxon>Anguinidae</taxon>
        <taxon>Anguininae</taxon>
        <taxon>Ditylenchus</taxon>
    </lineage>
</organism>
<name>A0AAD4R283_9BILA</name>
<keyword evidence="2" id="KW-1185">Reference proteome</keyword>
<accession>A0AAD4R283</accession>
<comment type="caution">
    <text evidence="1">The sequence shown here is derived from an EMBL/GenBank/DDBJ whole genome shotgun (WGS) entry which is preliminary data.</text>
</comment>
<sequence length="272" mass="31644">MSPATNYLIHNVYRFFTRRQLFLLSLISRRSRRIVADGFPNEPYVVVNVVLHYSDELWKLINSQQIITYVPPSFAEKLSDKKFIRFDQCEFHIPTLSMANQMLPPISHVWKNHSVNLQLMLVEPGINLIRQLSSSRCLAVAFPFNNNVYNVLRELLTCGCSSISVWEEATEYPFNLPISGVLDFLFSSEYQHKLLRLHIGKFPTVQERDQLFTTAEERFMKSTKRVSFKMEWNSVAASGVMIRQVHNENTNETMFLFLCRNNGFFLVTVNSS</sequence>
<gene>
    <name evidence="1" type="ORF">DdX_14149</name>
</gene>
<evidence type="ECO:0008006" key="3">
    <source>
        <dbReference type="Google" id="ProtNLM"/>
    </source>
</evidence>
<dbReference type="AlphaFoldDB" id="A0AAD4R283"/>
<protein>
    <recommendedName>
        <fullName evidence="3">F-box domain-containing protein</fullName>
    </recommendedName>
</protein>
<evidence type="ECO:0000313" key="1">
    <source>
        <dbReference type="EMBL" id="KAI1704650.1"/>
    </source>
</evidence>
<reference evidence="1" key="1">
    <citation type="submission" date="2022-01" db="EMBL/GenBank/DDBJ databases">
        <title>Genome Sequence Resource for Two Populations of Ditylenchus destructor, the Migratory Endoparasitic Phytonematode.</title>
        <authorList>
            <person name="Zhang H."/>
            <person name="Lin R."/>
            <person name="Xie B."/>
        </authorList>
    </citation>
    <scope>NUCLEOTIDE SEQUENCE</scope>
    <source>
        <strain evidence="1">BazhouSP</strain>
    </source>
</reference>
<dbReference type="EMBL" id="JAKKPZ010000065">
    <property type="protein sequence ID" value="KAI1704650.1"/>
    <property type="molecule type" value="Genomic_DNA"/>
</dbReference>
<proteinExistence type="predicted"/>
<dbReference type="Proteomes" id="UP001201812">
    <property type="component" value="Unassembled WGS sequence"/>
</dbReference>